<gene>
    <name evidence="1" type="ORF">NCTC13156_01763</name>
</gene>
<sequence>MINREKYLNELFSKYSGFWNAGALVLDQLNENYAVKGILGYSMVADEVANNQAKVYDKEEGGIDDVEFQKIYEQYYNSALEVKPFVIEAFILSNLCQDEIQENTLKAIKNFSNKEEIYTEELYEYLDKLEKQESFMQDMVWNNASFDWDSFSQREINVLMNNEHTIHSFFEKNSNRIEDEWERIGIAIEETLRLFTPQTREELLKLVKNLSINLGDIDTSKITDMSYLFFDTQRTHFSGIENWDVSNVESMAAMFKGAESFNADISKWDVSKVRDMEGMFAFATSFNQDISKWNVSNVEDMAEMFARAESFNADISKWNVSKVWNMHGMFEDAISFNADISKWDVSNVKDMRNMFAFARVFNQDISKWDVSNVRDMFGMFQYTKSFNQDISGWDVSNVKNMASMFREAESFNQPIGDWDVSRVENMENMFAFAKAFNQDISKWDVSNVRDMFGMFQRATSFNQPIGEWDVSKVEEMQDMFYGATSFNADISGWNVGNVKDMRYMFYEAKTFNQDLSDWDLSSIEYIDNETRDLIRNNHNNIRRM</sequence>
<protein>
    <submittedName>
        <fullName evidence="1">Putative cell-wall-anchored protein SasA</fullName>
    </submittedName>
</protein>
<reference evidence="1 2" key="1">
    <citation type="submission" date="2018-06" db="EMBL/GenBank/DDBJ databases">
        <authorList>
            <consortium name="Pathogen Informatics"/>
            <person name="Doyle S."/>
        </authorList>
    </citation>
    <scope>NUCLEOTIDE SEQUENCE [LARGE SCALE GENOMIC DNA]</scope>
    <source>
        <strain evidence="1 2">NCTC13156</strain>
    </source>
</reference>
<dbReference type="RefSeq" id="WP_115057343.1">
    <property type="nucleotide sequence ID" value="NZ_UGJF01000002.1"/>
</dbReference>
<dbReference type="EMBL" id="UGJF01000002">
    <property type="protein sequence ID" value="STQ88956.1"/>
    <property type="molecule type" value="Genomic_DNA"/>
</dbReference>
<evidence type="ECO:0000313" key="2">
    <source>
        <dbReference type="Proteomes" id="UP000255269"/>
    </source>
</evidence>
<dbReference type="InterPro" id="IPR005046">
    <property type="entry name" value="DUF285"/>
</dbReference>
<proteinExistence type="predicted"/>
<dbReference type="NCBIfam" id="TIGR02167">
    <property type="entry name" value="Liste_lipo_26"/>
    <property type="match status" value="8"/>
</dbReference>
<name>A0A377Q103_9HELI</name>
<organism evidence="1 2">
    <name type="scientific">Helicobacter pullorum</name>
    <dbReference type="NCBI Taxonomy" id="35818"/>
    <lineage>
        <taxon>Bacteria</taxon>
        <taxon>Pseudomonadati</taxon>
        <taxon>Campylobacterota</taxon>
        <taxon>Epsilonproteobacteria</taxon>
        <taxon>Campylobacterales</taxon>
        <taxon>Helicobacteraceae</taxon>
        <taxon>Helicobacter</taxon>
    </lineage>
</organism>
<evidence type="ECO:0000313" key="1">
    <source>
        <dbReference type="EMBL" id="STQ88956.1"/>
    </source>
</evidence>
<accession>A0A377Q103</accession>
<dbReference type="AlphaFoldDB" id="A0A377Q103"/>
<dbReference type="Pfam" id="PF03382">
    <property type="entry name" value="DUF285"/>
    <property type="match status" value="2"/>
</dbReference>
<dbReference type="Proteomes" id="UP000255269">
    <property type="component" value="Unassembled WGS sequence"/>
</dbReference>
<dbReference type="InterPro" id="IPR011889">
    <property type="entry name" value="Liste_lipo_26"/>
</dbReference>